<accession>A0ACC1M260</accession>
<proteinExistence type="predicted"/>
<gene>
    <name evidence="1" type="ORF">IWW38_003131</name>
</gene>
<evidence type="ECO:0000313" key="2">
    <source>
        <dbReference type="Proteomes" id="UP001139981"/>
    </source>
</evidence>
<dbReference type="EMBL" id="JANBVB010000684">
    <property type="protein sequence ID" value="KAJ2892666.1"/>
    <property type="molecule type" value="Genomic_DNA"/>
</dbReference>
<evidence type="ECO:0000313" key="1">
    <source>
        <dbReference type="EMBL" id="KAJ2892666.1"/>
    </source>
</evidence>
<protein>
    <submittedName>
        <fullName evidence="1">Uncharacterized protein</fullName>
    </submittedName>
</protein>
<name>A0ACC1M260_9FUNG</name>
<organism evidence="1 2">
    <name type="scientific">Coemansia aciculifera</name>
    <dbReference type="NCBI Taxonomy" id="417176"/>
    <lineage>
        <taxon>Eukaryota</taxon>
        <taxon>Fungi</taxon>
        <taxon>Fungi incertae sedis</taxon>
        <taxon>Zoopagomycota</taxon>
        <taxon>Kickxellomycotina</taxon>
        <taxon>Kickxellomycetes</taxon>
        <taxon>Kickxellales</taxon>
        <taxon>Kickxellaceae</taxon>
        <taxon>Coemansia</taxon>
    </lineage>
</organism>
<sequence>MGYFDSLASVFGTALAELLNAWMTASRIGWHALVPVVIALVHCLLSQAVTKKIKRLRKQCKANNAPKFQEDFHSMLTNIRTIKFYAWEDAFRNVAWHWAEVKDNEPPMFWRALHFGLNLLGSATAEVSAVFALTTYIGVAGAVDYVDVALLMGSIKSLTTFTVTVAAFGTTLEGYGKCAKSLQRYIDADSAEYIERVPAAGDLAVNLSECIFSWSTNGGYSLAPITLQIKAGEFVTVVGRIGGGKSSFLSAICGEMPLVSGQGSIYGRIGYVEQKPWVMNAAFRDNVIMGANFDESFFWQVVDACALSMDVQLFPNSDLTMIGTNGVNLSGGQKVRLALARALYLRADIYVLDDLLSAVDAHVERHIVERVLSADGIIGQKTRILVTHAEHLVPLSNTVITFVDGSMSFVRQTPLKLNNIVSKTTDSPLSLSTSDSSLVDQQAGATDMYEKPPEYPKISSKWLAIWQCVRLSGYGTVAIVLATQVAQTYALYYTQSLRTRLMTDKNPATMPQSLKHYVVVNALVEIGSRLIGQFEEWVLQTVWTTTLMAKTRRQVVDLILSIPLPILESLPYSAMEDLFYQCRWTLSKDIPSFLCHTMVSSILSAVSATAQVIKSSPGLVLLCGPLIALNYVLRRWYGDTSARMHSLSQENIGRPKDRLKTLLVFNRHLLRVHGIANIYLEQACHLDLLELNHRTCCGAIKGSRDLATSLCSELVKTAVLVLKLGQRFLTSTPVLPGELDALTGIALGFVNKTIAVVAQKGMTEHNIDYLSRYLAYMKCYQRERPRVIADSRPKGSWPEAGKIEFRQYCLRYRP</sequence>
<keyword evidence="2" id="KW-1185">Reference proteome</keyword>
<reference evidence="1" key="1">
    <citation type="submission" date="2022-07" db="EMBL/GenBank/DDBJ databases">
        <title>Phylogenomic reconstructions and comparative analyses of Kickxellomycotina fungi.</title>
        <authorList>
            <person name="Reynolds N.K."/>
            <person name="Stajich J.E."/>
            <person name="Barry K."/>
            <person name="Grigoriev I.V."/>
            <person name="Crous P."/>
            <person name="Smith M.E."/>
        </authorList>
    </citation>
    <scope>NUCLEOTIDE SEQUENCE</scope>
    <source>
        <strain evidence="1">CBS 190363</strain>
    </source>
</reference>
<feature type="non-terminal residue" evidence="1">
    <location>
        <position position="814"/>
    </location>
</feature>
<dbReference type="Proteomes" id="UP001139981">
    <property type="component" value="Unassembled WGS sequence"/>
</dbReference>
<comment type="caution">
    <text evidence="1">The sequence shown here is derived from an EMBL/GenBank/DDBJ whole genome shotgun (WGS) entry which is preliminary data.</text>
</comment>